<dbReference type="EMBL" id="OW152828">
    <property type="protein sequence ID" value="CAH2046117.1"/>
    <property type="molecule type" value="Genomic_DNA"/>
</dbReference>
<feature type="coiled-coil region" evidence="5">
    <location>
        <begin position="39"/>
        <end position="66"/>
    </location>
</feature>
<dbReference type="SUPFAM" id="SSF51197">
    <property type="entry name" value="Clavaminate synthase-like"/>
    <property type="match status" value="1"/>
</dbReference>
<dbReference type="EC" id="1.14.11.18" evidence="2"/>
<gene>
    <name evidence="6" type="ORF">IPOD504_LOCUS5373</name>
</gene>
<evidence type="ECO:0000256" key="2">
    <source>
        <dbReference type="ARBA" id="ARBA00034809"/>
    </source>
</evidence>
<dbReference type="Gene3D" id="2.60.120.620">
    <property type="entry name" value="q2cbj1_9rhob like domain"/>
    <property type="match status" value="1"/>
</dbReference>
<dbReference type="InterPro" id="IPR047128">
    <property type="entry name" value="PhyH"/>
</dbReference>
<name>A0ABN8I3Q2_9NEOP</name>
<proteinExistence type="inferred from homology"/>
<dbReference type="Pfam" id="PF05721">
    <property type="entry name" value="PhyH"/>
    <property type="match status" value="1"/>
</dbReference>
<feature type="non-terminal residue" evidence="6">
    <location>
        <position position="1"/>
    </location>
</feature>
<evidence type="ECO:0000313" key="7">
    <source>
        <dbReference type="Proteomes" id="UP000837857"/>
    </source>
</evidence>
<accession>A0ABN8I3Q2</accession>
<dbReference type="Proteomes" id="UP000837857">
    <property type="component" value="Chromosome 16"/>
</dbReference>
<organism evidence="6 7">
    <name type="scientific">Iphiclides podalirius</name>
    <name type="common">scarce swallowtail</name>
    <dbReference type="NCBI Taxonomy" id="110791"/>
    <lineage>
        <taxon>Eukaryota</taxon>
        <taxon>Metazoa</taxon>
        <taxon>Ecdysozoa</taxon>
        <taxon>Arthropoda</taxon>
        <taxon>Hexapoda</taxon>
        <taxon>Insecta</taxon>
        <taxon>Pterygota</taxon>
        <taxon>Neoptera</taxon>
        <taxon>Endopterygota</taxon>
        <taxon>Lepidoptera</taxon>
        <taxon>Glossata</taxon>
        <taxon>Ditrysia</taxon>
        <taxon>Papilionoidea</taxon>
        <taxon>Papilionidae</taxon>
        <taxon>Papilioninae</taxon>
        <taxon>Iphiclides</taxon>
    </lineage>
</organism>
<evidence type="ECO:0000313" key="6">
    <source>
        <dbReference type="EMBL" id="CAH2046117.1"/>
    </source>
</evidence>
<dbReference type="PANTHER" id="PTHR21308">
    <property type="entry name" value="PHYTANOYL-COA ALPHA-HYDROXYLASE"/>
    <property type="match status" value="1"/>
</dbReference>
<evidence type="ECO:0000256" key="1">
    <source>
        <dbReference type="ARBA" id="ARBA00005830"/>
    </source>
</evidence>
<keyword evidence="7" id="KW-1185">Reference proteome</keyword>
<evidence type="ECO:0000256" key="5">
    <source>
        <dbReference type="SAM" id="Coils"/>
    </source>
</evidence>
<evidence type="ECO:0000256" key="3">
    <source>
        <dbReference type="ARBA" id="ARBA00034921"/>
    </source>
</evidence>
<protein>
    <recommendedName>
        <fullName evidence="2">phytanoyl-CoA dioxygenase</fullName>
        <ecNumber evidence="2">1.14.11.18</ecNumber>
    </recommendedName>
    <alternativeName>
        <fullName evidence="3">Phytanic acid oxidase</fullName>
    </alternativeName>
    <alternativeName>
        <fullName evidence="4">Phytanoyl-CoA alpha-hydroxylase</fullName>
    </alternativeName>
</protein>
<evidence type="ECO:0000256" key="4">
    <source>
        <dbReference type="ARBA" id="ARBA00034924"/>
    </source>
</evidence>
<comment type="similarity">
    <text evidence="1">Belongs to the PhyH family.</text>
</comment>
<keyword evidence="5" id="KW-0175">Coiled coil</keyword>
<dbReference type="PANTHER" id="PTHR21308:SF1">
    <property type="entry name" value="PHYTANOYL-COA DIOXYGENASE, PEROXISOMAL"/>
    <property type="match status" value="1"/>
</dbReference>
<sequence>MYDRLCPLALTVNLRAKMGRLTPEQKRFYKENGYILIKNPFKEEELNRLSEEYDNLFRRKNESKTESSWVGSDENHREVGSPYTVKGIHNVQMHHAVLAKLLFHDEILDALEDIMETENIILHHTKAHYKPPEKGASYPMHQDYQYFPYKNDSMVAAFINFDDSGPENGGLFVYPGSHKLGPLDDVGARETKQFHYVDQNKFPIEKATPVIAKRGDVVIFSYLLVHGSTPNFSKRPRRMLLIQYADAHDEPAGGERSQPCRGLLLRGVNLNRDATQANRHKE</sequence>
<dbReference type="InterPro" id="IPR008775">
    <property type="entry name" value="Phytyl_CoA_dOase-like"/>
</dbReference>
<reference evidence="6" key="1">
    <citation type="submission" date="2022-03" db="EMBL/GenBank/DDBJ databases">
        <authorList>
            <person name="Martin H S."/>
        </authorList>
    </citation>
    <scope>NUCLEOTIDE SEQUENCE</scope>
</reference>